<evidence type="ECO:0000313" key="3">
    <source>
        <dbReference type="Proteomes" id="UP000054903"/>
    </source>
</evidence>
<keyword evidence="3" id="KW-1185">Reference proteome</keyword>
<dbReference type="EMBL" id="FCNX02000020">
    <property type="protein sequence ID" value="SAK99667.1"/>
    <property type="molecule type" value="Genomic_DNA"/>
</dbReference>
<comment type="caution">
    <text evidence="2">The sequence shown here is derived from an EMBL/GenBank/DDBJ whole genome shotgun (WGS) entry which is preliminary data.</text>
</comment>
<feature type="compositionally biased region" description="Polar residues" evidence="1">
    <location>
        <begin position="1"/>
        <end position="14"/>
    </location>
</feature>
<organism evidence="2 3">
    <name type="scientific">Caballeronia fortuita</name>
    <dbReference type="NCBI Taxonomy" id="1777138"/>
    <lineage>
        <taxon>Bacteria</taxon>
        <taxon>Pseudomonadati</taxon>
        <taxon>Pseudomonadota</taxon>
        <taxon>Betaproteobacteria</taxon>
        <taxon>Burkholderiales</taxon>
        <taxon>Burkholderiaceae</taxon>
        <taxon>Caballeronia</taxon>
    </lineage>
</organism>
<dbReference type="RefSeq" id="WP_279616198.1">
    <property type="nucleotide sequence ID" value="NZ_FCNX02000020.1"/>
</dbReference>
<accession>A0A158E157</accession>
<feature type="region of interest" description="Disordered" evidence="1">
    <location>
        <begin position="1"/>
        <end position="21"/>
    </location>
</feature>
<dbReference type="AlphaFoldDB" id="A0A158E157"/>
<dbReference type="STRING" id="1777138.AWB77_05998"/>
<dbReference type="Proteomes" id="UP000054903">
    <property type="component" value="Unassembled WGS sequence"/>
</dbReference>
<gene>
    <name evidence="2" type="ORF">AWB77_05998</name>
</gene>
<sequence length="44" mass="4986">MTTRASRFESTYEQVSDDEAETTAKLAETMRHYRTGLSEDGVQS</sequence>
<evidence type="ECO:0000313" key="2">
    <source>
        <dbReference type="EMBL" id="SAK99667.1"/>
    </source>
</evidence>
<protein>
    <submittedName>
        <fullName evidence="2">Uncharacterized protein</fullName>
    </submittedName>
</protein>
<proteinExistence type="predicted"/>
<name>A0A158E157_9BURK</name>
<evidence type="ECO:0000256" key="1">
    <source>
        <dbReference type="SAM" id="MobiDB-lite"/>
    </source>
</evidence>
<reference evidence="2" key="1">
    <citation type="submission" date="2016-01" db="EMBL/GenBank/DDBJ databases">
        <authorList>
            <person name="Peeters C."/>
        </authorList>
    </citation>
    <scope>NUCLEOTIDE SEQUENCE</scope>
    <source>
        <strain evidence="2">LMG 29320</strain>
    </source>
</reference>